<organism evidence="3 4">
    <name type="scientific">Mycobacterium shimoidei</name>
    <dbReference type="NCBI Taxonomy" id="29313"/>
    <lineage>
        <taxon>Bacteria</taxon>
        <taxon>Bacillati</taxon>
        <taxon>Actinomycetota</taxon>
        <taxon>Actinomycetes</taxon>
        <taxon>Mycobacteriales</taxon>
        <taxon>Mycobacteriaceae</taxon>
        <taxon>Mycobacterium</taxon>
    </lineage>
</organism>
<dbReference type="SUPFAM" id="SSF51735">
    <property type="entry name" value="NAD(P)-binding Rossmann-fold domains"/>
    <property type="match status" value="1"/>
</dbReference>
<name>A0A375YUZ2_MYCSH</name>
<dbReference type="PANTHER" id="PTHR44196">
    <property type="entry name" value="DEHYDROGENASE/REDUCTASE SDR FAMILY MEMBER 7B"/>
    <property type="match status" value="1"/>
</dbReference>
<dbReference type="STRING" id="29313.BHQ16_01555"/>
<comment type="similarity">
    <text evidence="1">Belongs to the short-chain dehydrogenases/reductases (SDR) family.</text>
</comment>
<dbReference type="InterPro" id="IPR002347">
    <property type="entry name" value="SDR_fam"/>
</dbReference>
<dbReference type="Gene3D" id="3.40.50.720">
    <property type="entry name" value="NAD(P)-binding Rossmann-like Domain"/>
    <property type="match status" value="1"/>
</dbReference>
<gene>
    <name evidence="3" type="ORF">MSP7336_00912</name>
</gene>
<accession>A0A375YUZ2</accession>
<reference evidence="3 4" key="1">
    <citation type="submission" date="2018-05" db="EMBL/GenBank/DDBJ databases">
        <authorList>
            <consortium name="IHU Genomes"/>
        </authorList>
    </citation>
    <scope>NUCLEOTIDE SEQUENCE [LARGE SCALE GENOMIC DNA]</scope>
    <source>
        <strain evidence="3 4">P7336</strain>
    </source>
</reference>
<dbReference type="RefSeq" id="WP_113963147.1">
    <property type="nucleotide sequence ID" value="NZ_UEGW01000001.1"/>
</dbReference>
<keyword evidence="4" id="KW-1185">Reference proteome</keyword>
<evidence type="ECO:0000256" key="1">
    <source>
        <dbReference type="ARBA" id="ARBA00006484"/>
    </source>
</evidence>
<evidence type="ECO:0000313" key="4">
    <source>
        <dbReference type="Proteomes" id="UP000252015"/>
    </source>
</evidence>
<dbReference type="Proteomes" id="UP000252015">
    <property type="component" value="Unassembled WGS sequence"/>
</dbReference>
<evidence type="ECO:0000313" key="3">
    <source>
        <dbReference type="EMBL" id="SRX92686.1"/>
    </source>
</evidence>
<protein>
    <submittedName>
        <fullName evidence="3">Short chain dehydrogenase [Rhodococcus jostii RHA1]</fullName>
    </submittedName>
</protein>
<sequence>MTQFRTATITDASSPVALATAARLARRGDLVLMGSRDVDVCERFAMRLRAAGAAAFAAHLDLADSASIDRFVESAHYLIGDADVLVTGAGVANGCWFGAQHLAAQLIPPMIQAGRGDVVLISPELLGATPQTADREFERWLSGLEAEFVGTGVRASIVRSAGGDGPVVPGDVGRIVAAMTGSPERMRLRVVEVCPPARSPLGRFTYMS</sequence>
<dbReference type="GO" id="GO:0016491">
    <property type="term" value="F:oxidoreductase activity"/>
    <property type="evidence" value="ECO:0007669"/>
    <property type="project" value="UniProtKB-KW"/>
</dbReference>
<dbReference type="GO" id="GO:0016020">
    <property type="term" value="C:membrane"/>
    <property type="evidence" value="ECO:0007669"/>
    <property type="project" value="TreeGrafter"/>
</dbReference>
<dbReference type="AlphaFoldDB" id="A0A375YUZ2"/>
<evidence type="ECO:0000256" key="2">
    <source>
        <dbReference type="ARBA" id="ARBA00023002"/>
    </source>
</evidence>
<proteinExistence type="inferred from homology"/>
<dbReference type="InterPro" id="IPR036291">
    <property type="entry name" value="NAD(P)-bd_dom_sf"/>
</dbReference>
<dbReference type="EMBL" id="UEGW01000001">
    <property type="protein sequence ID" value="SRX92686.1"/>
    <property type="molecule type" value="Genomic_DNA"/>
</dbReference>
<dbReference type="PANTHER" id="PTHR44196:SF1">
    <property type="entry name" value="DEHYDROGENASE_REDUCTASE SDR FAMILY MEMBER 7B"/>
    <property type="match status" value="1"/>
</dbReference>
<dbReference type="Pfam" id="PF00106">
    <property type="entry name" value="adh_short"/>
    <property type="match status" value="1"/>
</dbReference>
<keyword evidence="2" id="KW-0560">Oxidoreductase</keyword>